<reference evidence="1 2" key="1">
    <citation type="submission" date="2020-05" db="EMBL/GenBank/DDBJ databases">
        <title>Genetic diversity of Pseudomonas cichorii.</title>
        <authorList>
            <person name="Tani S."/>
            <person name="Yagi H."/>
            <person name="Hashimoto S."/>
            <person name="Iiyama K."/>
            <person name="Furuya N."/>
        </authorList>
    </citation>
    <scope>NUCLEOTIDE SEQUENCE [LARGE SCALE GENOMIC DNA]</scope>
    <source>
        <strain evidence="1 2">LMG 2162</strain>
    </source>
</reference>
<proteinExistence type="predicted"/>
<gene>
    <name evidence="1" type="ORF">PSCICP_42270</name>
</gene>
<evidence type="ECO:0000313" key="2">
    <source>
        <dbReference type="Proteomes" id="UP000614982"/>
    </source>
</evidence>
<accession>A0ABQ1DT95</accession>
<evidence type="ECO:0000313" key="1">
    <source>
        <dbReference type="EMBL" id="GFM94255.1"/>
    </source>
</evidence>
<protein>
    <submittedName>
        <fullName evidence="1">Uncharacterized protein</fullName>
    </submittedName>
</protein>
<sequence>MTQTGDLQTKKRRAGGIGHEGVLYRGIRAAILAEKRDRVEGKRQNRKLPTCEEVLDYTMIDRE</sequence>
<dbReference type="EMBL" id="BLWA01000015">
    <property type="protein sequence ID" value="GFM94255.1"/>
    <property type="molecule type" value="Genomic_DNA"/>
</dbReference>
<keyword evidence="2" id="KW-1185">Reference proteome</keyword>
<dbReference type="Proteomes" id="UP000614982">
    <property type="component" value="Unassembled WGS sequence"/>
</dbReference>
<name>A0ABQ1DT95_PSECI</name>
<organism evidence="1 2">
    <name type="scientific">Pseudomonas cichorii</name>
    <dbReference type="NCBI Taxonomy" id="36746"/>
    <lineage>
        <taxon>Bacteria</taxon>
        <taxon>Pseudomonadati</taxon>
        <taxon>Pseudomonadota</taxon>
        <taxon>Gammaproteobacteria</taxon>
        <taxon>Pseudomonadales</taxon>
        <taxon>Pseudomonadaceae</taxon>
        <taxon>Pseudomonas</taxon>
    </lineage>
</organism>
<comment type="caution">
    <text evidence="1">The sequence shown here is derived from an EMBL/GenBank/DDBJ whole genome shotgun (WGS) entry which is preliminary data.</text>
</comment>